<dbReference type="GO" id="GO:0071949">
    <property type="term" value="F:FAD binding"/>
    <property type="evidence" value="ECO:0007669"/>
    <property type="project" value="InterPro"/>
</dbReference>
<name>A0A428WP88_AMYBA</name>
<dbReference type="Gene3D" id="3.50.50.60">
    <property type="entry name" value="FAD/NAD(P)-binding domain"/>
    <property type="match status" value="1"/>
</dbReference>
<dbReference type="RefSeq" id="WP_125591728.1">
    <property type="nucleotide sequence ID" value="NZ_QHHU01000018.1"/>
</dbReference>
<dbReference type="Proteomes" id="UP000286716">
    <property type="component" value="Unassembled WGS sequence"/>
</dbReference>
<evidence type="ECO:0000313" key="4">
    <source>
        <dbReference type="Proteomes" id="UP000286716"/>
    </source>
</evidence>
<feature type="region of interest" description="Disordered" evidence="1">
    <location>
        <begin position="57"/>
        <end position="109"/>
    </location>
</feature>
<organism evidence="3 4">
    <name type="scientific">Amycolatopsis balhimycina DSM 5908</name>
    <dbReference type="NCBI Taxonomy" id="1081091"/>
    <lineage>
        <taxon>Bacteria</taxon>
        <taxon>Bacillati</taxon>
        <taxon>Actinomycetota</taxon>
        <taxon>Actinomycetes</taxon>
        <taxon>Pseudonocardiales</taxon>
        <taxon>Pseudonocardiaceae</taxon>
        <taxon>Amycolatopsis</taxon>
    </lineage>
</organism>
<protein>
    <recommendedName>
        <fullName evidence="2">FAD-binding domain-containing protein</fullName>
    </recommendedName>
</protein>
<dbReference type="InterPro" id="IPR002938">
    <property type="entry name" value="FAD-bd"/>
</dbReference>
<dbReference type="OrthoDB" id="9791689at2"/>
<dbReference type="EMBL" id="QHHU01000018">
    <property type="protein sequence ID" value="RSM44915.1"/>
    <property type="molecule type" value="Genomic_DNA"/>
</dbReference>
<dbReference type="AlphaFoldDB" id="A0A428WP88"/>
<evidence type="ECO:0000259" key="2">
    <source>
        <dbReference type="Pfam" id="PF01494"/>
    </source>
</evidence>
<feature type="domain" description="FAD-binding" evidence="2">
    <location>
        <begin position="14"/>
        <end position="85"/>
    </location>
</feature>
<keyword evidence="4" id="KW-1185">Reference proteome</keyword>
<feature type="compositionally biased region" description="Polar residues" evidence="1">
    <location>
        <begin position="75"/>
        <end position="85"/>
    </location>
</feature>
<evidence type="ECO:0000256" key="1">
    <source>
        <dbReference type="SAM" id="MobiDB-lite"/>
    </source>
</evidence>
<dbReference type="Pfam" id="PF01494">
    <property type="entry name" value="FAD_binding_3"/>
    <property type="match status" value="1"/>
</dbReference>
<gene>
    <name evidence="3" type="ORF">DMA12_15385</name>
</gene>
<comment type="caution">
    <text evidence="3">The sequence shown here is derived from an EMBL/GenBank/DDBJ whole genome shotgun (WGS) entry which is preliminary data.</text>
</comment>
<dbReference type="SUPFAM" id="SSF51905">
    <property type="entry name" value="FAD/NAD(P)-binding domain"/>
    <property type="match status" value="1"/>
</dbReference>
<evidence type="ECO:0000313" key="3">
    <source>
        <dbReference type="EMBL" id="RSM44915.1"/>
    </source>
</evidence>
<dbReference type="InterPro" id="IPR036188">
    <property type="entry name" value="FAD/NAD-bd_sf"/>
</dbReference>
<sequence length="109" mass="11595">MGRPGAWSSSASGVGTQVEVEVRADLTVACDGRRSVLRAASGLPVREFEVPFDLTRAQSARRQPRAGNDRLLLTGPTSRGTNIRSSRARPAATLRGKHRQRRAASGSAA</sequence>
<accession>A0A428WP88</accession>
<reference evidence="3 4" key="1">
    <citation type="submission" date="2018-05" db="EMBL/GenBank/DDBJ databases">
        <title>Evolution of GPA BGCs.</title>
        <authorList>
            <person name="Waglechner N."/>
            <person name="Wright G.D."/>
        </authorList>
    </citation>
    <scope>NUCLEOTIDE SEQUENCE [LARGE SCALE GENOMIC DNA]</scope>
    <source>
        <strain evidence="3 4">DSM 5908</strain>
    </source>
</reference>
<proteinExistence type="predicted"/>